<feature type="transmembrane region" description="Helical" evidence="1">
    <location>
        <begin position="226"/>
        <end position="248"/>
    </location>
</feature>
<dbReference type="PATRIC" id="fig|1116472.3.peg.3374"/>
<accession>V5BP37</accession>
<feature type="transmembrane region" description="Helical" evidence="1">
    <location>
        <begin position="52"/>
        <end position="70"/>
    </location>
</feature>
<feature type="transmembrane region" description="Helical" evidence="1">
    <location>
        <begin position="157"/>
        <end position="180"/>
    </location>
</feature>
<reference evidence="2 3" key="1">
    <citation type="journal article" date="2013" name="Genome Announc.">
        <title>Draft Genome Sequence of the Methanotrophic Gammaproteobacterium Methyloglobulus morosus DSM 22980 Strain KoM1.</title>
        <authorList>
            <person name="Poehlein A."/>
            <person name="Deutzmann J.S."/>
            <person name="Daniel R."/>
            <person name="Simeonova D.D."/>
        </authorList>
    </citation>
    <scope>NUCLEOTIDE SEQUENCE [LARGE SCALE GENOMIC DNA]</scope>
    <source>
        <strain evidence="2 3">KoM1</strain>
    </source>
</reference>
<dbReference type="Proteomes" id="UP000017842">
    <property type="component" value="Unassembled WGS sequence"/>
</dbReference>
<feature type="transmembrane region" description="Helical" evidence="1">
    <location>
        <begin position="201"/>
        <end position="220"/>
    </location>
</feature>
<keyword evidence="3" id="KW-1185">Reference proteome</keyword>
<keyword evidence="1" id="KW-0812">Transmembrane</keyword>
<evidence type="ECO:0000313" key="2">
    <source>
        <dbReference type="EMBL" id="ESS69544.1"/>
    </source>
</evidence>
<proteinExistence type="predicted"/>
<evidence type="ECO:0000313" key="3">
    <source>
        <dbReference type="Proteomes" id="UP000017842"/>
    </source>
</evidence>
<dbReference type="eggNOG" id="ENOG50329TX">
    <property type="taxonomic scope" value="Bacteria"/>
</dbReference>
<feature type="transmembrane region" description="Helical" evidence="1">
    <location>
        <begin position="102"/>
        <end position="122"/>
    </location>
</feature>
<organism evidence="2 3">
    <name type="scientific">Methyloglobulus morosus KoM1</name>
    <dbReference type="NCBI Taxonomy" id="1116472"/>
    <lineage>
        <taxon>Bacteria</taxon>
        <taxon>Pseudomonadati</taxon>
        <taxon>Pseudomonadota</taxon>
        <taxon>Gammaproteobacteria</taxon>
        <taxon>Methylococcales</taxon>
        <taxon>Methylococcaceae</taxon>
        <taxon>Methyloglobulus</taxon>
    </lineage>
</organism>
<evidence type="ECO:0008006" key="4">
    <source>
        <dbReference type="Google" id="ProtNLM"/>
    </source>
</evidence>
<feature type="transmembrane region" description="Helical" evidence="1">
    <location>
        <begin position="76"/>
        <end position="95"/>
    </location>
</feature>
<dbReference type="RefSeq" id="WP_023496008.1">
    <property type="nucleotide sequence ID" value="NZ_AYLO01000123.1"/>
</dbReference>
<evidence type="ECO:0000256" key="1">
    <source>
        <dbReference type="SAM" id="Phobius"/>
    </source>
</evidence>
<feature type="transmembrane region" description="Helical" evidence="1">
    <location>
        <begin position="260"/>
        <end position="280"/>
    </location>
</feature>
<dbReference type="STRING" id="1116472.MGMO_133c00040"/>
<keyword evidence="1" id="KW-0472">Membrane</keyword>
<comment type="caution">
    <text evidence="2">The sequence shown here is derived from an EMBL/GenBank/DDBJ whole genome shotgun (WGS) entry which is preliminary data.</text>
</comment>
<name>V5BP37_9GAMM</name>
<feature type="transmembrane region" description="Helical" evidence="1">
    <location>
        <begin position="15"/>
        <end position="45"/>
    </location>
</feature>
<dbReference type="AlphaFoldDB" id="V5BP37"/>
<sequence length="295" mass="32419">MKWIAAYIMRGRLEAILLASSLAMISLMFAPLSILSSGAVALVTLRKGAYEGLIILVISSLAAGVLATLMQVPYTFVLLYVLVLWLPIWLISVVLREGRHISLAVEIAVLIGILGVVAYYLFNTDPAAMWRQVMPRMVPPNAPIENAQEMIELMAPYMTGIAAAGAVFSMLMGLFLGRWWQALLYNPGGFKQEFLGLRAQPRIGIVCIVIIGVAVVSSGAVSEIAWNTTILMAVLYTCIGTAVLHVLFSRMKMSQFAVPMFYITLFLIPHSLLPVALVGFSDTWLDIRKRKLNQT</sequence>
<protein>
    <recommendedName>
        <fullName evidence="4">DUF2232 domain-containing protein</fullName>
    </recommendedName>
</protein>
<gene>
    <name evidence="2" type="ORF">MGMO_133c00040</name>
</gene>
<keyword evidence="1" id="KW-1133">Transmembrane helix</keyword>
<dbReference type="OrthoDB" id="5659946at2"/>
<dbReference type="EMBL" id="AYLO01000123">
    <property type="protein sequence ID" value="ESS69544.1"/>
    <property type="molecule type" value="Genomic_DNA"/>
</dbReference>